<organism evidence="3 4">
    <name type="scientific">Ephemerocybe angulata</name>
    <dbReference type="NCBI Taxonomy" id="980116"/>
    <lineage>
        <taxon>Eukaryota</taxon>
        <taxon>Fungi</taxon>
        <taxon>Dikarya</taxon>
        <taxon>Basidiomycota</taxon>
        <taxon>Agaricomycotina</taxon>
        <taxon>Agaricomycetes</taxon>
        <taxon>Agaricomycetidae</taxon>
        <taxon>Agaricales</taxon>
        <taxon>Agaricineae</taxon>
        <taxon>Psathyrellaceae</taxon>
        <taxon>Ephemerocybe</taxon>
    </lineage>
</organism>
<comment type="caution">
    <text evidence="3">The sequence shown here is derived from an EMBL/GenBank/DDBJ whole genome shotgun (WGS) entry which is preliminary data.</text>
</comment>
<feature type="compositionally biased region" description="Basic residues" evidence="1">
    <location>
        <begin position="90"/>
        <end position="102"/>
    </location>
</feature>
<gene>
    <name evidence="3" type="ORF">D9611_011648</name>
</gene>
<keyword evidence="4" id="KW-1185">Reference proteome</keyword>
<protein>
    <submittedName>
        <fullName evidence="3">Uncharacterized protein</fullName>
    </submittedName>
</protein>
<dbReference type="Proteomes" id="UP000541558">
    <property type="component" value="Unassembled WGS sequence"/>
</dbReference>
<feature type="chain" id="PRO_5034194256" evidence="2">
    <location>
        <begin position="22"/>
        <end position="207"/>
    </location>
</feature>
<evidence type="ECO:0000313" key="4">
    <source>
        <dbReference type="Proteomes" id="UP000541558"/>
    </source>
</evidence>
<dbReference type="EMBL" id="JAACJK010000226">
    <property type="protein sequence ID" value="KAF5311507.1"/>
    <property type="molecule type" value="Genomic_DNA"/>
</dbReference>
<reference evidence="3 4" key="1">
    <citation type="journal article" date="2020" name="ISME J.">
        <title>Uncovering the hidden diversity of litter-decomposition mechanisms in mushroom-forming fungi.</title>
        <authorList>
            <person name="Floudas D."/>
            <person name="Bentzer J."/>
            <person name="Ahren D."/>
            <person name="Johansson T."/>
            <person name="Persson P."/>
            <person name="Tunlid A."/>
        </authorList>
    </citation>
    <scope>NUCLEOTIDE SEQUENCE [LARGE SCALE GENOMIC DNA]</scope>
    <source>
        <strain evidence="3 4">CBS 175.51</strain>
    </source>
</reference>
<sequence>MLSFTSLQQLFLLTLALHTYAAPLAFHTRDLTSPGGSDALARRGNGPSRPEMDDSSSISELTQPGSSMHRPTFEEARPSIDAQVASTQGKPKKKPWWKKIFSKKSDKSSGKKFTPSVRAAPISRAKVRVVNAAKPATGRSIDRLTSTQIGKPGQKRLATKKGPVSAQPGKKPNPRPGMKPVVARGKAQSVGKSVPRAAPKKNGPKRA</sequence>
<accession>A0A8H5AV01</accession>
<feature type="region of interest" description="Disordered" evidence="1">
    <location>
        <begin position="133"/>
        <end position="207"/>
    </location>
</feature>
<dbReference type="OrthoDB" id="3081430at2759"/>
<evidence type="ECO:0000313" key="3">
    <source>
        <dbReference type="EMBL" id="KAF5311507.1"/>
    </source>
</evidence>
<feature type="compositionally biased region" description="Polar residues" evidence="1">
    <location>
        <begin position="55"/>
        <end position="66"/>
    </location>
</feature>
<feature type="region of interest" description="Disordered" evidence="1">
    <location>
        <begin position="31"/>
        <end position="117"/>
    </location>
</feature>
<proteinExistence type="predicted"/>
<feature type="compositionally biased region" description="Basic residues" evidence="1">
    <location>
        <begin position="198"/>
        <end position="207"/>
    </location>
</feature>
<evidence type="ECO:0000256" key="2">
    <source>
        <dbReference type="SAM" id="SignalP"/>
    </source>
</evidence>
<dbReference type="AlphaFoldDB" id="A0A8H5AV01"/>
<name>A0A8H5AV01_9AGAR</name>
<keyword evidence="2" id="KW-0732">Signal</keyword>
<evidence type="ECO:0000256" key="1">
    <source>
        <dbReference type="SAM" id="MobiDB-lite"/>
    </source>
</evidence>
<feature type="signal peptide" evidence="2">
    <location>
        <begin position="1"/>
        <end position="21"/>
    </location>
</feature>